<keyword evidence="7" id="KW-0418">Kinase</keyword>
<evidence type="ECO:0000313" key="8">
    <source>
        <dbReference type="Proteomes" id="UP001152797"/>
    </source>
</evidence>
<evidence type="ECO:0000256" key="2">
    <source>
        <dbReference type="ARBA" id="ARBA00022741"/>
    </source>
</evidence>
<keyword evidence="4" id="KW-1133">Transmembrane helix</keyword>
<keyword evidence="2" id="KW-0547">Nucleotide-binding</keyword>
<dbReference type="GO" id="GO:0004672">
    <property type="term" value="F:protein kinase activity"/>
    <property type="evidence" value="ECO:0007669"/>
    <property type="project" value="InterPro"/>
</dbReference>
<evidence type="ECO:0000256" key="3">
    <source>
        <dbReference type="ARBA" id="ARBA00022840"/>
    </source>
</evidence>
<keyword evidence="7" id="KW-0808">Transferase</keyword>
<evidence type="ECO:0000259" key="5">
    <source>
        <dbReference type="PROSITE" id="PS50011"/>
    </source>
</evidence>
<keyword evidence="4" id="KW-0472">Membrane</keyword>
<name>A0A9P1G106_9DINO</name>
<dbReference type="PROSITE" id="PS50011">
    <property type="entry name" value="PROTEIN_KINASE_DOM"/>
    <property type="match status" value="1"/>
</dbReference>
<keyword evidence="3" id="KW-0067">ATP-binding</keyword>
<dbReference type="SUPFAM" id="SSF56112">
    <property type="entry name" value="Protein kinase-like (PK-like)"/>
    <property type="match status" value="1"/>
</dbReference>
<dbReference type="PANTHER" id="PTHR24347">
    <property type="entry name" value="SERINE/THREONINE-PROTEIN KINASE"/>
    <property type="match status" value="1"/>
</dbReference>
<keyword evidence="8" id="KW-1185">Reference proteome</keyword>
<reference evidence="7 8" key="2">
    <citation type="submission" date="2024-05" db="EMBL/GenBank/DDBJ databases">
        <authorList>
            <person name="Chen Y."/>
            <person name="Shah S."/>
            <person name="Dougan E. K."/>
            <person name="Thang M."/>
            <person name="Chan C."/>
        </authorList>
    </citation>
    <scope>NUCLEOTIDE SEQUENCE [LARGE SCALE GENOMIC DNA]</scope>
</reference>
<organism evidence="6">
    <name type="scientific">Cladocopium goreaui</name>
    <dbReference type="NCBI Taxonomy" id="2562237"/>
    <lineage>
        <taxon>Eukaryota</taxon>
        <taxon>Sar</taxon>
        <taxon>Alveolata</taxon>
        <taxon>Dinophyceae</taxon>
        <taxon>Suessiales</taxon>
        <taxon>Symbiodiniaceae</taxon>
        <taxon>Cladocopium</taxon>
    </lineage>
</organism>
<keyword evidence="4" id="KW-0812">Transmembrane</keyword>
<dbReference type="InterPro" id="IPR011009">
    <property type="entry name" value="Kinase-like_dom_sf"/>
</dbReference>
<dbReference type="FunFam" id="1.10.510.10:FF:000571">
    <property type="entry name" value="Maternal embryonic leucine zipper kinase"/>
    <property type="match status" value="1"/>
</dbReference>
<dbReference type="EMBL" id="CAMXCT020001890">
    <property type="protein sequence ID" value="CAL1147295.1"/>
    <property type="molecule type" value="Genomic_DNA"/>
</dbReference>
<dbReference type="InterPro" id="IPR000719">
    <property type="entry name" value="Prot_kinase_dom"/>
</dbReference>
<gene>
    <name evidence="6" type="ORF">C1SCF055_LOCUS20620</name>
</gene>
<protein>
    <submittedName>
        <fullName evidence="7">Serine/threonine-protein kinase fhkC</fullName>
    </submittedName>
</protein>
<evidence type="ECO:0000256" key="4">
    <source>
        <dbReference type="SAM" id="Phobius"/>
    </source>
</evidence>
<dbReference type="PROSITE" id="PS00108">
    <property type="entry name" value="PROTEIN_KINASE_ST"/>
    <property type="match status" value="1"/>
</dbReference>
<dbReference type="EMBL" id="CAMXCT010001890">
    <property type="protein sequence ID" value="CAI3993920.1"/>
    <property type="molecule type" value="Genomic_DNA"/>
</dbReference>
<dbReference type="SMART" id="SM00220">
    <property type="entry name" value="S_TKc"/>
    <property type="match status" value="1"/>
</dbReference>
<dbReference type="Pfam" id="PF00069">
    <property type="entry name" value="Pkinase"/>
    <property type="match status" value="1"/>
</dbReference>
<evidence type="ECO:0000256" key="1">
    <source>
        <dbReference type="ARBA" id="ARBA00011245"/>
    </source>
</evidence>
<dbReference type="CDD" id="cd05117">
    <property type="entry name" value="STKc_CAMK"/>
    <property type="match status" value="1"/>
</dbReference>
<sequence>MVAAPVFHDSMTEEEIRSGSRVGPLAFSGDYVQMGEVIGTGAQGQVFACHMMQVPSKALAAKVVDSQRLLLTAENPEEVAKKLESEVRILRNVEHEHCVSLFDIYRTKRWIVLVMERLKGGELFEQIAKKRFLKELEAKHVMRQIISGLSFLHGKHIAHRDLKPENILISTSRPAEPPNQDCVLLDIKIADYGLSKYREEELKSLVGTPQYWAPEMLMGRGKDAYDERVDLWSLGVLLYVMLYGRYPFKGERANEQIKAGVFDLSHPKNEPSDEAKDLIRKLLKVNANERLSLKECLEHPWLSEAGLSAARVAAPPATVSGSTVTVSGSGSSDAAAAAATQALVVAEGRRQLPLDLKQLLKLQMSLGRSLQLACLACRQSHPRLSAMIRQTITQAYMLWQHALKVVSQYGQVAQKVKNEVLPDLNLAVQEAQPDLGVDLLGMVEGWIQEMTADGDTTRRLCDELAKQMGELISQAQQERLLTEAESMGVDLLAVRPERSSLRHDAITHQADQRRQALLDGLVDFCEQMSKGNGTADAPRLGTVVVVVDGGGYENTQQVLFFLPVCLIPICSMYGIFTNIYPINGQM</sequence>
<feature type="domain" description="Protein kinase" evidence="5">
    <location>
        <begin position="32"/>
        <end position="302"/>
    </location>
</feature>
<comment type="subunit">
    <text evidence="1">Monomer.</text>
</comment>
<reference evidence="6" key="1">
    <citation type="submission" date="2022-10" db="EMBL/GenBank/DDBJ databases">
        <authorList>
            <person name="Chen Y."/>
            <person name="Dougan E. K."/>
            <person name="Chan C."/>
            <person name="Rhodes N."/>
            <person name="Thang M."/>
        </authorList>
    </citation>
    <scope>NUCLEOTIDE SEQUENCE</scope>
</reference>
<comment type="caution">
    <text evidence="6">The sequence shown here is derived from an EMBL/GenBank/DDBJ whole genome shotgun (WGS) entry which is preliminary data.</text>
</comment>
<dbReference type="EMBL" id="CAMXCT030001890">
    <property type="protein sequence ID" value="CAL4781232.1"/>
    <property type="molecule type" value="Genomic_DNA"/>
</dbReference>
<dbReference type="Proteomes" id="UP001152797">
    <property type="component" value="Unassembled WGS sequence"/>
</dbReference>
<dbReference type="OrthoDB" id="346907at2759"/>
<dbReference type="AlphaFoldDB" id="A0A9P1G106"/>
<accession>A0A9P1G106</accession>
<proteinExistence type="predicted"/>
<dbReference type="GO" id="GO:0005524">
    <property type="term" value="F:ATP binding"/>
    <property type="evidence" value="ECO:0007669"/>
    <property type="project" value="UniProtKB-KW"/>
</dbReference>
<feature type="transmembrane region" description="Helical" evidence="4">
    <location>
        <begin position="558"/>
        <end position="580"/>
    </location>
</feature>
<dbReference type="InterPro" id="IPR008271">
    <property type="entry name" value="Ser/Thr_kinase_AS"/>
</dbReference>
<evidence type="ECO:0000313" key="7">
    <source>
        <dbReference type="EMBL" id="CAL4781232.1"/>
    </source>
</evidence>
<evidence type="ECO:0000313" key="6">
    <source>
        <dbReference type="EMBL" id="CAI3993920.1"/>
    </source>
</evidence>
<dbReference type="Gene3D" id="1.10.510.10">
    <property type="entry name" value="Transferase(Phosphotransferase) domain 1"/>
    <property type="match status" value="1"/>
</dbReference>